<name>A0A382QFF2_9ZZZZ</name>
<feature type="non-terminal residue" evidence="1">
    <location>
        <position position="292"/>
    </location>
</feature>
<proteinExistence type="predicted"/>
<organism evidence="1">
    <name type="scientific">marine metagenome</name>
    <dbReference type="NCBI Taxonomy" id="408172"/>
    <lineage>
        <taxon>unclassified sequences</taxon>
        <taxon>metagenomes</taxon>
        <taxon>ecological metagenomes</taxon>
    </lineage>
</organism>
<reference evidence="1" key="1">
    <citation type="submission" date="2018-05" db="EMBL/GenBank/DDBJ databases">
        <authorList>
            <person name="Lanie J.A."/>
            <person name="Ng W.-L."/>
            <person name="Kazmierczak K.M."/>
            <person name="Andrzejewski T.M."/>
            <person name="Davidsen T.M."/>
            <person name="Wayne K.J."/>
            <person name="Tettelin H."/>
            <person name="Glass J.I."/>
            <person name="Rusch D."/>
            <person name="Podicherti R."/>
            <person name="Tsui H.-C.T."/>
            <person name="Winkler M.E."/>
        </authorList>
    </citation>
    <scope>NUCLEOTIDE SEQUENCE</scope>
</reference>
<dbReference type="EMBL" id="UINC01113869">
    <property type="protein sequence ID" value="SVC83777.1"/>
    <property type="molecule type" value="Genomic_DNA"/>
</dbReference>
<sequence length="292" mass="31248">MKNILNWSILVFTYAISQQVSVLEHDTNTGSYNSIVQVDSDTYALAYTGDGDDGFITTFTIPSDGSSITEVATLEHDTDKGKYNCIIQVDSDTYVLAYSGEGNDGYIKTFTISSNGSTITQVESLEHDNVTGYYNSIVKVDSDTYALAYSSGDNWVGYLTTFTIPSDGSTITEVASLNHDTGTSKNNSMVQVDSDTYVLAYTNSNNHGAIATFTISSDGATITEVASLNHDTNNGTHNSLAQVDSDTYVLAYAGSGIDGYIKTFTISSNGSTISQVESLEHNTTDGGYNSIV</sequence>
<gene>
    <name evidence="1" type="ORF">METZ01_LOCUS336631</name>
</gene>
<protein>
    <submittedName>
        <fullName evidence="1">Uncharacterized protein</fullName>
    </submittedName>
</protein>
<dbReference type="SUPFAM" id="SSF101908">
    <property type="entry name" value="Putative isomerase YbhE"/>
    <property type="match status" value="1"/>
</dbReference>
<accession>A0A382QFF2</accession>
<evidence type="ECO:0000313" key="1">
    <source>
        <dbReference type="EMBL" id="SVC83777.1"/>
    </source>
</evidence>
<dbReference type="AlphaFoldDB" id="A0A382QFF2"/>